<dbReference type="PRINTS" id="PR00792">
    <property type="entry name" value="PEPSIN"/>
</dbReference>
<evidence type="ECO:0000313" key="5">
    <source>
        <dbReference type="EMBL" id="RDW65184.1"/>
    </source>
</evidence>
<dbReference type="SUPFAM" id="SSF50630">
    <property type="entry name" value="Acid proteases"/>
    <property type="match status" value="1"/>
</dbReference>
<feature type="domain" description="Peptidase A1" evidence="4">
    <location>
        <begin position="32"/>
        <end position="366"/>
    </location>
</feature>
<keyword evidence="3" id="KW-0812">Transmembrane</keyword>
<keyword evidence="6" id="KW-1185">Reference proteome</keyword>
<dbReference type="CDD" id="cd05471">
    <property type="entry name" value="pepsin_like"/>
    <property type="match status" value="1"/>
</dbReference>
<feature type="region of interest" description="Disordered" evidence="2">
    <location>
        <begin position="447"/>
        <end position="519"/>
    </location>
</feature>
<feature type="transmembrane region" description="Helical" evidence="3">
    <location>
        <begin position="400"/>
        <end position="421"/>
    </location>
</feature>
<name>A0A3D8QUK2_9HELO</name>
<keyword evidence="3" id="KW-1133">Transmembrane helix</keyword>
<dbReference type="PANTHER" id="PTHR47966">
    <property type="entry name" value="BETA-SITE APP-CLEAVING ENZYME, ISOFORM A-RELATED"/>
    <property type="match status" value="1"/>
</dbReference>
<organism evidence="5 6">
    <name type="scientific">Coleophoma crateriformis</name>
    <dbReference type="NCBI Taxonomy" id="565419"/>
    <lineage>
        <taxon>Eukaryota</taxon>
        <taxon>Fungi</taxon>
        <taxon>Dikarya</taxon>
        <taxon>Ascomycota</taxon>
        <taxon>Pezizomycotina</taxon>
        <taxon>Leotiomycetes</taxon>
        <taxon>Helotiales</taxon>
        <taxon>Dermateaceae</taxon>
        <taxon>Coleophoma</taxon>
    </lineage>
</organism>
<dbReference type="GO" id="GO:0004190">
    <property type="term" value="F:aspartic-type endopeptidase activity"/>
    <property type="evidence" value="ECO:0007669"/>
    <property type="project" value="InterPro"/>
</dbReference>
<dbReference type="OrthoDB" id="4074350at2759"/>
<evidence type="ECO:0000313" key="6">
    <source>
        <dbReference type="Proteomes" id="UP000256328"/>
    </source>
</evidence>
<dbReference type="PANTHER" id="PTHR47966:SF51">
    <property type="entry name" value="BETA-SITE APP-CLEAVING ENZYME, ISOFORM A-RELATED"/>
    <property type="match status" value="1"/>
</dbReference>
<dbReference type="InterPro" id="IPR033121">
    <property type="entry name" value="PEPTIDASE_A1"/>
</dbReference>
<feature type="compositionally biased region" description="Basic and acidic residues" evidence="2">
    <location>
        <begin position="483"/>
        <end position="492"/>
    </location>
</feature>
<dbReference type="GO" id="GO:0000324">
    <property type="term" value="C:fungal-type vacuole"/>
    <property type="evidence" value="ECO:0007669"/>
    <property type="project" value="TreeGrafter"/>
</dbReference>
<dbReference type="Pfam" id="PF00026">
    <property type="entry name" value="Asp"/>
    <property type="match status" value="1"/>
</dbReference>
<keyword evidence="3" id="KW-0472">Membrane</keyword>
<comment type="caution">
    <text evidence="5">The sequence shown here is derived from an EMBL/GenBank/DDBJ whole genome shotgun (WGS) entry which is preliminary data.</text>
</comment>
<sequence length="519" mass="56300">MVIALQPRATTVPAAISFAPSQEFQGNDGPWSTFVITVGTPAQVFHVLITTAGQETWVPVPEGCLSTDPSDCGALHCGEQVGALPFDNVPSNGFDVNASSTWEAINLYELGLDSDLNYTGNGEYGFNTVGMQVPNSGGLNLTHQVVAGIATKDFNLGMFPLGPKPTNFTNFDNPQPSYLWTLKNQSYIPSLSWGYTAGAKYRLKQVPGSLTLGGYDSSRFTPNNMTFSFSSDDSKPLTLGLQAITATNTFQGVVSLLPSGILTFIDSTVPEIWLPTSACTIFETVFGLEYDAHTDRYLVNDTVHANLTSLNPVVTFKLGNSADDTGAGQSIEISRAYNESQDTLGRTFLQEAYVITDYERQNFSVSQCVFLDNNPETVVTIHSPSTETATKSGLSTGAKAGIAVGIVVFAILLVGVAFQFFRRRRQNQLRAMAAALAAVPVLDKPEMGTEGELSEERLRESQMVEAPAAVPGEMPDTPMRPMSAERMRHELSAEESTFFELPGSRNWERSPELESDTWK</sequence>
<dbReference type="GO" id="GO:0006508">
    <property type="term" value="P:proteolysis"/>
    <property type="evidence" value="ECO:0007669"/>
    <property type="project" value="InterPro"/>
</dbReference>
<evidence type="ECO:0000256" key="1">
    <source>
        <dbReference type="ARBA" id="ARBA00007447"/>
    </source>
</evidence>
<dbReference type="EMBL" id="PDLN01000015">
    <property type="protein sequence ID" value="RDW65184.1"/>
    <property type="molecule type" value="Genomic_DNA"/>
</dbReference>
<dbReference type="InterPro" id="IPR021109">
    <property type="entry name" value="Peptidase_aspartic_dom_sf"/>
</dbReference>
<comment type="similarity">
    <text evidence="1">Belongs to the peptidase A1 family.</text>
</comment>
<evidence type="ECO:0000256" key="3">
    <source>
        <dbReference type="SAM" id="Phobius"/>
    </source>
</evidence>
<dbReference type="Proteomes" id="UP000256328">
    <property type="component" value="Unassembled WGS sequence"/>
</dbReference>
<dbReference type="Gene3D" id="2.40.70.10">
    <property type="entry name" value="Acid Proteases"/>
    <property type="match status" value="2"/>
</dbReference>
<gene>
    <name evidence="5" type="ORF">BP5796_09876</name>
</gene>
<feature type="compositionally biased region" description="Basic and acidic residues" evidence="2">
    <location>
        <begin position="506"/>
        <end position="519"/>
    </location>
</feature>
<dbReference type="CDD" id="cd12087">
    <property type="entry name" value="TM_EGFR-like"/>
    <property type="match status" value="1"/>
</dbReference>
<evidence type="ECO:0000256" key="2">
    <source>
        <dbReference type="SAM" id="MobiDB-lite"/>
    </source>
</evidence>
<dbReference type="PROSITE" id="PS51767">
    <property type="entry name" value="PEPTIDASE_A1"/>
    <property type="match status" value="1"/>
</dbReference>
<proteinExistence type="inferred from homology"/>
<protein>
    <recommendedName>
        <fullName evidence="4">Peptidase A1 domain-containing protein</fullName>
    </recommendedName>
</protein>
<accession>A0A3D8QUK2</accession>
<dbReference type="InterPro" id="IPR001461">
    <property type="entry name" value="Aspartic_peptidase_A1"/>
</dbReference>
<evidence type="ECO:0000259" key="4">
    <source>
        <dbReference type="PROSITE" id="PS51767"/>
    </source>
</evidence>
<dbReference type="InterPro" id="IPR034164">
    <property type="entry name" value="Pepsin-like_dom"/>
</dbReference>
<dbReference type="AlphaFoldDB" id="A0A3D8QUK2"/>
<reference evidence="5 6" key="1">
    <citation type="journal article" date="2018" name="IMA Fungus">
        <title>IMA Genome-F 9: Draft genome sequence of Annulohypoxylon stygium, Aspergillus mulundensis, Berkeleyomyces basicola (syn. Thielaviopsis basicola), Ceratocystis smalleyi, two Cercospora beticola strains, Coleophoma cylindrospora, Fusarium fracticaudum, Phialophora cf. hyalina, and Morchella septimelata.</title>
        <authorList>
            <person name="Wingfield B.D."/>
            <person name="Bills G.F."/>
            <person name="Dong Y."/>
            <person name="Huang W."/>
            <person name="Nel W.J."/>
            <person name="Swalarsk-Parry B.S."/>
            <person name="Vaghefi N."/>
            <person name="Wilken P.M."/>
            <person name="An Z."/>
            <person name="de Beer Z.W."/>
            <person name="De Vos L."/>
            <person name="Chen L."/>
            <person name="Duong T.A."/>
            <person name="Gao Y."/>
            <person name="Hammerbacher A."/>
            <person name="Kikkert J.R."/>
            <person name="Li Y."/>
            <person name="Li H."/>
            <person name="Li K."/>
            <person name="Li Q."/>
            <person name="Liu X."/>
            <person name="Ma X."/>
            <person name="Naidoo K."/>
            <person name="Pethybridge S.J."/>
            <person name="Sun J."/>
            <person name="Steenkamp E.T."/>
            <person name="van der Nest M.A."/>
            <person name="van Wyk S."/>
            <person name="Wingfield M.J."/>
            <person name="Xiong C."/>
            <person name="Yue Q."/>
            <person name="Zhang X."/>
        </authorList>
    </citation>
    <scope>NUCLEOTIDE SEQUENCE [LARGE SCALE GENOMIC DNA]</scope>
    <source>
        <strain evidence="5 6">BP5796</strain>
    </source>
</reference>